<dbReference type="AlphaFoldDB" id="A0A0D7B361"/>
<evidence type="ECO:0000313" key="1">
    <source>
        <dbReference type="EMBL" id="KIY64630.1"/>
    </source>
</evidence>
<proteinExistence type="predicted"/>
<sequence>MTRPRSYLFYCPFSESGWSTYLALVPHKIRYHRQRAIFAKLSHSSAPSFAVHSTNCLRRQCAPYTSGFQNALVFRRKPTKPPLGCFNVGDLCWA</sequence>
<protein>
    <submittedName>
        <fullName evidence="1">Uncharacterized protein</fullName>
    </submittedName>
</protein>
<accession>A0A0D7B361</accession>
<evidence type="ECO:0000313" key="2">
    <source>
        <dbReference type="Proteomes" id="UP000054007"/>
    </source>
</evidence>
<dbReference type="EMBL" id="KN880626">
    <property type="protein sequence ID" value="KIY64630.1"/>
    <property type="molecule type" value="Genomic_DNA"/>
</dbReference>
<gene>
    <name evidence="1" type="ORF">CYLTODRAFT_89322</name>
</gene>
<keyword evidence="2" id="KW-1185">Reference proteome</keyword>
<reference evidence="1 2" key="1">
    <citation type="journal article" date="2015" name="Fungal Genet. Biol.">
        <title>Evolution of novel wood decay mechanisms in Agaricales revealed by the genome sequences of Fistulina hepatica and Cylindrobasidium torrendii.</title>
        <authorList>
            <person name="Floudas D."/>
            <person name="Held B.W."/>
            <person name="Riley R."/>
            <person name="Nagy L.G."/>
            <person name="Koehler G."/>
            <person name="Ransdell A.S."/>
            <person name="Younus H."/>
            <person name="Chow J."/>
            <person name="Chiniquy J."/>
            <person name="Lipzen A."/>
            <person name="Tritt A."/>
            <person name="Sun H."/>
            <person name="Haridas S."/>
            <person name="LaButti K."/>
            <person name="Ohm R.A."/>
            <person name="Kues U."/>
            <person name="Blanchette R.A."/>
            <person name="Grigoriev I.V."/>
            <person name="Minto R.E."/>
            <person name="Hibbett D.S."/>
        </authorList>
    </citation>
    <scope>NUCLEOTIDE SEQUENCE [LARGE SCALE GENOMIC DNA]</scope>
    <source>
        <strain evidence="1 2">FP15055 ss-10</strain>
    </source>
</reference>
<name>A0A0D7B361_9AGAR</name>
<dbReference type="Proteomes" id="UP000054007">
    <property type="component" value="Unassembled WGS sequence"/>
</dbReference>
<organism evidence="1 2">
    <name type="scientific">Cylindrobasidium torrendii FP15055 ss-10</name>
    <dbReference type="NCBI Taxonomy" id="1314674"/>
    <lineage>
        <taxon>Eukaryota</taxon>
        <taxon>Fungi</taxon>
        <taxon>Dikarya</taxon>
        <taxon>Basidiomycota</taxon>
        <taxon>Agaricomycotina</taxon>
        <taxon>Agaricomycetes</taxon>
        <taxon>Agaricomycetidae</taxon>
        <taxon>Agaricales</taxon>
        <taxon>Marasmiineae</taxon>
        <taxon>Physalacriaceae</taxon>
        <taxon>Cylindrobasidium</taxon>
    </lineage>
</organism>